<keyword evidence="3" id="KW-1185">Reference proteome</keyword>
<dbReference type="Proteomes" id="UP001142393">
    <property type="component" value="Unassembled WGS sequence"/>
</dbReference>
<evidence type="ECO:0000256" key="1">
    <source>
        <dbReference type="SAM" id="MobiDB-lite"/>
    </source>
</evidence>
<comment type="caution">
    <text evidence="2">The sequence shown here is derived from an EMBL/GenBank/DDBJ whole genome shotgun (WGS) entry which is preliminary data.</text>
</comment>
<accession>A0A9W8TVD4</accession>
<evidence type="ECO:0000313" key="2">
    <source>
        <dbReference type="EMBL" id="KAJ3742064.1"/>
    </source>
</evidence>
<reference evidence="2 3" key="1">
    <citation type="journal article" date="2023" name="Proc. Natl. Acad. Sci. U.S.A.">
        <title>A global phylogenomic analysis of the shiitake genus Lentinula.</title>
        <authorList>
            <person name="Sierra-Patev S."/>
            <person name="Min B."/>
            <person name="Naranjo-Ortiz M."/>
            <person name="Looney B."/>
            <person name="Konkel Z."/>
            <person name="Slot J.C."/>
            <person name="Sakamoto Y."/>
            <person name="Steenwyk J.L."/>
            <person name="Rokas A."/>
            <person name="Carro J."/>
            <person name="Camarero S."/>
            <person name="Ferreira P."/>
            <person name="Molpeceres G."/>
            <person name="Ruiz-Duenas F.J."/>
            <person name="Serrano A."/>
            <person name="Henrissat B."/>
            <person name="Drula E."/>
            <person name="Hughes K.W."/>
            <person name="Mata J.L."/>
            <person name="Ishikawa N.K."/>
            <person name="Vargas-Isla R."/>
            <person name="Ushijima S."/>
            <person name="Smith C.A."/>
            <person name="Donoghue J."/>
            <person name="Ahrendt S."/>
            <person name="Andreopoulos W."/>
            <person name="He G."/>
            <person name="LaButti K."/>
            <person name="Lipzen A."/>
            <person name="Ng V."/>
            <person name="Riley R."/>
            <person name="Sandor L."/>
            <person name="Barry K."/>
            <person name="Martinez A.T."/>
            <person name="Xiao Y."/>
            <person name="Gibbons J.G."/>
            <person name="Terashima K."/>
            <person name="Grigoriev I.V."/>
            <person name="Hibbett D."/>
        </authorList>
    </citation>
    <scope>NUCLEOTIDE SEQUENCE [LARGE SCALE GENOMIC DNA]</scope>
    <source>
        <strain evidence="2 3">TFB7810</strain>
    </source>
</reference>
<protein>
    <submittedName>
        <fullName evidence="2">Uncharacterized protein</fullName>
    </submittedName>
</protein>
<name>A0A9W8TVD4_9AGAR</name>
<dbReference type="AlphaFoldDB" id="A0A9W8TVD4"/>
<evidence type="ECO:0000313" key="3">
    <source>
        <dbReference type="Proteomes" id="UP001142393"/>
    </source>
</evidence>
<dbReference type="EMBL" id="JANVFU010000011">
    <property type="protein sequence ID" value="KAJ3742064.1"/>
    <property type="molecule type" value="Genomic_DNA"/>
</dbReference>
<sequence>MSTIAFFAPTDFPELNVDWEERKLEISGKTDNAPFTLTVDKMILSIQTSLALGRGWNVTVSPRYTDIAATINLMIPIDSEAYLSFVDKGKLHRSDVYVSYEHFFTPTQIGILQEENKLSDNLNRDTAAVFPKPPRIQRKANLPGSITGAMMADFAKSDLDQSILFAGLMAHARETQRKNLWKLKKNDKMARSTRGSQRYNASETGSQTTTTGLNARISKWRLGFTKATRSIHRDEDDMDTLLGELLRDLKISSNIIIISCRVTLSTLSYRDTRDKIAEEMWEDYRQVLRERAEHTMNIDGMDILPVD</sequence>
<organism evidence="2 3">
    <name type="scientific">Lentinula detonsa</name>
    <dbReference type="NCBI Taxonomy" id="2804962"/>
    <lineage>
        <taxon>Eukaryota</taxon>
        <taxon>Fungi</taxon>
        <taxon>Dikarya</taxon>
        <taxon>Basidiomycota</taxon>
        <taxon>Agaricomycotina</taxon>
        <taxon>Agaricomycetes</taxon>
        <taxon>Agaricomycetidae</taxon>
        <taxon>Agaricales</taxon>
        <taxon>Marasmiineae</taxon>
        <taxon>Omphalotaceae</taxon>
        <taxon>Lentinula</taxon>
    </lineage>
</organism>
<feature type="compositionally biased region" description="Polar residues" evidence="1">
    <location>
        <begin position="193"/>
        <end position="210"/>
    </location>
</feature>
<proteinExistence type="predicted"/>
<feature type="region of interest" description="Disordered" evidence="1">
    <location>
        <begin position="186"/>
        <end position="210"/>
    </location>
</feature>
<gene>
    <name evidence="2" type="ORF">DFH05DRAFT_1462100</name>
</gene>